<dbReference type="GO" id="GO:0016787">
    <property type="term" value="F:hydrolase activity"/>
    <property type="evidence" value="ECO:0007669"/>
    <property type="project" value="UniProtKB-KW"/>
</dbReference>
<dbReference type="Gene3D" id="1.10.3210.10">
    <property type="entry name" value="Hypothetical protein af1432"/>
    <property type="match status" value="1"/>
</dbReference>
<dbReference type="SUPFAM" id="SSF109604">
    <property type="entry name" value="HD-domain/PDEase-like"/>
    <property type="match status" value="1"/>
</dbReference>
<evidence type="ECO:0000313" key="3">
    <source>
        <dbReference type="EMBL" id="CAB4213098.1"/>
    </source>
</evidence>
<evidence type="ECO:0000313" key="2">
    <source>
        <dbReference type="EMBL" id="CAB4199042.1"/>
    </source>
</evidence>
<dbReference type="EMBL" id="LR797391">
    <property type="protein sequence ID" value="CAB4213098.1"/>
    <property type="molecule type" value="Genomic_DNA"/>
</dbReference>
<dbReference type="EMBL" id="LR796948">
    <property type="protein sequence ID" value="CAB4177445.1"/>
    <property type="molecule type" value="Genomic_DNA"/>
</dbReference>
<reference evidence="1" key="1">
    <citation type="submission" date="2020-05" db="EMBL/GenBank/DDBJ databases">
        <authorList>
            <person name="Chiriac C."/>
            <person name="Salcher M."/>
            <person name="Ghai R."/>
            <person name="Kavagutti S V."/>
        </authorList>
    </citation>
    <scope>NUCLEOTIDE SEQUENCE</scope>
</reference>
<evidence type="ECO:0000313" key="1">
    <source>
        <dbReference type="EMBL" id="CAB4177445.1"/>
    </source>
</evidence>
<evidence type="ECO:0000313" key="4">
    <source>
        <dbReference type="EMBL" id="CAB5228094.1"/>
    </source>
</evidence>
<name>A0A6J5Q7V7_9CAUD</name>
<accession>A0A6J5Q7V7</accession>
<keyword evidence="1" id="KW-0378">Hydrolase</keyword>
<dbReference type="EMBL" id="LR798380">
    <property type="protein sequence ID" value="CAB5228094.1"/>
    <property type="molecule type" value="Genomic_DNA"/>
</dbReference>
<dbReference type="EMBL" id="LR797287">
    <property type="protein sequence ID" value="CAB4199042.1"/>
    <property type="molecule type" value="Genomic_DNA"/>
</dbReference>
<organism evidence="1">
    <name type="scientific">uncultured Caudovirales phage</name>
    <dbReference type="NCBI Taxonomy" id="2100421"/>
    <lineage>
        <taxon>Viruses</taxon>
        <taxon>Duplodnaviria</taxon>
        <taxon>Heunggongvirae</taxon>
        <taxon>Uroviricota</taxon>
        <taxon>Caudoviricetes</taxon>
        <taxon>Peduoviridae</taxon>
        <taxon>Maltschvirus</taxon>
        <taxon>Maltschvirus maltsch</taxon>
    </lineage>
</organism>
<protein>
    <submittedName>
        <fullName evidence="1">COG1896 Predicted hydrolases of HD superfamily</fullName>
    </submittedName>
</protein>
<gene>
    <name evidence="2" type="ORF">UFOVP1331_15</name>
    <name evidence="3" type="ORF">UFOVP1442_60</name>
    <name evidence="4" type="ORF">UFOVP1535_53</name>
    <name evidence="1" type="ORF">UFOVP998_44</name>
</gene>
<proteinExistence type="predicted"/>
<sequence length="180" mass="20024">MDTWITTFTGQQFYPLAPTAEMIHIEDIAHHLALQVRWSGATREPLSIAQHSFHVAQLVAPEHRLWALLHDASEAYILDVARPLKHSVAYAGYRTAEALLQTVIQQAFGLVGDLPAEVKEADNLLLVAEAQDLLPHPPAWCIGAPRAPFTIEPWPAAKAERVFLNRFAELTKTSPQLELP</sequence>